<dbReference type="SUPFAM" id="SSF53448">
    <property type="entry name" value="Nucleotide-diphospho-sugar transferases"/>
    <property type="match status" value="1"/>
</dbReference>
<dbReference type="SUPFAM" id="SSF48452">
    <property type="entry name" value="TPR-like"/>
    <property type="match status" value="1"/>
</dbReference>
<name>A0A6C0AQD8_9ZZZZ</name>
<dbReference type="InterPro" id="IPR019734">
    <property type="entry name" value="TPR_rpt"/>
</dbReference>
<dbReference type="SMART" id="SM00028">
    <property type="entry name" value="TPR"/>
    <property type="match status" value="3"/>
</dbReference>
<evidence type="ECO:0000313" key="2">
    <source>
        <dbReference type="EMBL" id="QHS81912.1"/>
    </source>
</evidence>
<reference evidence="2" key="1">
    <citation type="journal article" date="2020" name="Nature">
        <title>Giant virus diversity and host interactions through global metagenomics.</title>
        <authorList>
            <person name="Schulz F."/>
            <person name="Roux S."/>
            <person name="Paez-Espino D."/>
            <person name="Jungbluth S."/>
            <person name="Walsh D.A."/>
            <person name="Denef V.J."/>
            <person name="McMahon K.D."/>
            <person name="Konstantinidis K.T."/>
            <person name="Eloe-Fadrosh E.A."/>
            <person name="Kyrpides N.C."/>
            <person name="Woyke T."/>
        </authorList>
    </citation>
    <scope>NUCLEOTIDE SEQUENCE</scope>
    <source>
        <strain evidence="2">GVMAG-S-1101165-79</strain>
    </source>
</reference>
<sequence length="681" mass="80063">MELNLTRNSPTLCLNMIVKNESKIITRLFDSVSSIIDCYCICDTGSTDNTVELITNYFKEKNIPGKVVVEPFKNFCHNRNFALNACNSMSDYVLLLDADMILEVNEFNKNILNLADSFSILQGNDSFFYQNMRIVRNNGLYSYSGVTHEYINTPPNNVSYPFEKKNIFIRDIGDGGAKGDKFERDVRLLTEGILAEPNNVRYYFYLANSYYDGGQFEKAIEIYKKRIALGDWKEEVWYSYYRIGLCYKELGNFAEAFKFWMEGYDYYPERLEGIYEMIKHYRLISKHKLAEIFYQLAKKILDKNHNRSGYLFLHNDVYESRIYYEYSILAYYFGITNINDEAVKLFNNSKDETEVNSVLQNMKFYKDVLIKKNTILLDNKFIKNINNEETVLTSSSSCLIPNQTNDGYHMNVRYVNYYITENGSYINCDKYIITANNYIEYDTDLNIKNQKMLTLIFDNRQYIGIEDVRIFNDVETNKIIFAGTGFHKNNRLGIVTGEYNFEQGYLNYKEITQNFNNTHCEKNWVFVDYNGSSHIVYDWSPLKICKINSNDQLDVIITKEMPALFSRTRGSTCGFKYYKKINENNNGNITIDILDTEIWFVTHIVSYESPRHYYHVIAVFDSNMNLLRYSAPFKFEGEPIEYCLSIVVEDDRVLINYSTWDRTTRIGIYDKKYIDSIVKYN</sequence>
<dbReference type="EMBL" id="MN740762">
    <property type="protein sequence ID" value="QHS81912.1"/>
    <property type="molecule type" value="Genomic_DNA"/>
</dbReference>
<dbReference type="InterPro" id="IPR029044">
    <property type="entry name" value="Nucleotide-diphossugar_trans"/>
</dbReference>
<proteinExistence type="predicted"/>
<dbReference type="Gene3D" id="3.90.550.10">
    <property type="entry name" value="Spore Coat Polysaccharide Biosynthesis Protein SpsA, Chain A"/>
    <property type="match status" value="1"/>
</dbReference>
<accession>A0A6C0AQD8</accession>
<dbReference type="InterPro" id="IPR001173">
    <property type="entry name" value="Glyco_trans_2-like"/>
</dbReference>
<dbReference type="PANTHER" id="PTHR43630">
    <property type="entry name" value="POLY-BETA-1,6-N-ACETYL-D-GLUCOSAMINE SYNTHASE"/>
    <property type="match status" value="1"/>
</dbReference>
<organism evidence="2">
    <name type="scientific">viral metagenome</name>
    <dbReference type="NCBI Taxonomy" id="1070528"/>
    <lineage>
        <taxon>unclassified sequences</taxon>
        <taxon>metagenomes</taxon>
        <taxon>organismal metagenomes</taxon>
    </lineage>
</organism>
<dbReference type="AlphaFoldDB" id="A0A6C0AQD8"/>
<feature type="domain" description="Glycosyltransferase 2-like" evidence="1">
    <location>
        <begin position="16"/>
        <end position="116"/>
    </location>
</feature>
<protein>
    <recommendedName>
        <fullName evidence="1">Glycosyltransferase 2-like domain-containing protein</fullName>
    </recommendedName>
</protein>
<evidence type="ECO:0000259" key="1">
    <source>
        <dbReference type="Pfam" id="PF00535"/>
    </source>
</evidence>
<dbReference type="Pfam" id="PF13174">
    <property type="entry name" value="TPR_6"/>
    <property type="match status" value="2"/>
</dbReference>
<dbReference type="Pfam" id="PF00535">
    <property type="entry name" value="Glycos_transf_2"/>
    <property type="match status" value="1"/>
</dbReference>
<dbReference type="InterPro" id="IPR011990">
    <property type="entry name" value="TPR-like_helical_dom_sf"/>
</dbReference>
<dbReference type="Gene3D" id="1.25.40.10">
    <property type="entry name" value="Tetratricopeptide repeat domain"/>
    <property type="match status" value="1"/>
</dbReference>
<dbReference type="PROSITE" id="PS50005">
    <property type="entry name" value="TPR"/>
    <property type="match status" value="2"/>
</dbReference>
<dbReference type="PANTHER" id="PTHR43630:SF2">
    <property type="entry name" value="GLYCOSYLTRANSFERASE"/>
    <property type="match status" value="1"/>
</dbReference>